<dbReference type="Proteomes" id="UP000681722">
    <property type="component" value="Unassembled WGS sequence"/>
</dbReference>
<dbReference type="PRINTS" id="PR00767">
    <property type="entry name" value="DBMONOXGNASE"/>
</dbReference>
<dbReference type="InterPro" id="IPR008977">
    <property type="entry name" value="PHM/PNGase_F_dom_sf"/>
</dbReference>
<proteinExistence type="predicted"/>
<name>A0A815VSD6_9BILA</name>
<keyword evidence="4" id="KW-1133">Transmembrane helix</keyword>
<dbReference type="Gene3D" id="2.60.120.310">
    <property type="entry name" value="Copper type II, ascorbate-dependent monooxygenase, N-terminal domain"/>
    <property type="match status" value="1"/>
</dbReference>
<evidence type="ECO:0000256" key="1">
    <source>
        <dbReference type="ARBA" id="ARBA00001973"/>
    </source>
</evidence>
<dbReference type="GO" id="GO:0042420">
    <property type="term" value="P:dopamine catabolic process"/>
    <property type="evidence" value="ECO:0007669"/>
    <property type="project" value="TreeGrafter"/>
</dbReference>
<dbReference type="InterPro" id="IPR028460">
    <property type="entry name" value="Tbh/DBH"/>
</dbReference>
<dbReference type="InterPro" id="IPR000323">
    <property type="entry name" value="Cu2_ascorb_mOase_N"/>
</dbReference>
<protein>
    <recommendedName>
        <fullName evidence="6">Copper type II ascorbate-dependent monooxygenase N-terminal domain-containing protein</fullName>
    </recommendedName>
</protein>
<evidence type="ECO:0000259" key="6">
    <source>
        <dbReference type="Pfam" id="PF01082"/>
    </source>
</evidence>
<dbReference type="Pfam" id="PF01082">
    <property type="entry name" value="Cu2_monooxygen"/>
    <property type="match status" value="1"/>
</dbReference>
<dbReference type="GO" id="GO:0006589">
    <property type="term" value="P:octopamine biosynthetic process"/>
    <property type="evidence" value="ECO:0007669"/>
    <property type="project" value="TreeGrafter"/>
</dbReference>
<evidence type="ECO:0000313" key="8">
    <source>
        <dbReference type="EMBL" id="CAF4395819.1"/>
    </source>
</evidence>
<dbReference type="EMBL" id="CAJOBC010090915">
    <property type="protein sequence ID" value="CAF4395819.1"/>
    <property type="molecule type" value="Genomic_DNA"/>
</dbReference>
<dbReference type="AlphaFoldDB" id="A0A815VSD6"/>
<reference evidence="7" key="1">
    <citation type="submission" date="2021-02" db="EMBL/GenBank/DDBJ databases">
        <authorList>
            <person name="Nowell W R."/>
        </authorList>
    </citation>
    <scope>NUCLEOTIDE SEQUENCE</scope>
</reference>
<evidence type="ECO:0000256" key="3">
    <source>
        <dbReference type="ARBA" id="ARBA00022692"/>
    </source>
</evidence>
<evidence type="ECO:0000313" key="7">
    <source>
        <dbReference type="EMBL" id="CAF1535972.1"/>
    </source>
</evidence>
<dbReference type="InterPro" id="IPR036939">
    <property type="entry name" value="Cu2_ascorb_mOase_N_sf"/>
</dbReference>
<dbReference type="GO" id="GO:0005615">
    <property type="term" value="C:extracellular space"/>
    <property type="evidence" value="ECO:0007669"/>
    <property type="project" value="TreeGrafter"/>
</dbReference>
<sequence>FLNLNIPILYVATIYGCTQLELNADIVDYSHHIIRSDGIISSQSEDIVHHMELYHCNVPTNHEIPKYNKWWTTERKPMDLMKCHRVIGAWTFGTANFSYSPETGEIIDGKNYLKYVV</sequence>
<dbReference type="GO" id="GO:0004500">
    <property type="term" value="F:dopamine beta-monooxygenase activity"/>
    <property type="evidence" value="ECO:0007669"/>
    <property type="project" value="InterPro"/>
</dbReference>
<dbReference type="GO" id="GO:0042421">
    <property type="term" value="P:norepinephrine biosynthetic process"/>
    <property type="evidence" value="ECO:0007669"/>
    <property type="project" value="TreeGrafter"/>
</dbReference>
<comment type="subcellular location">
    <subcellularLocation>
        <location evidence="2">Membrane</location>
    </subcellularLocation>
</comment>
<dbReference type="OrthoDB" id="129121at2759"/>
<dbReference type="SUPFAM" id="SSF49742">
    <property type="entry name" value="PHM/PNGase F"/>
    <property type="match status" value="1"/>
</dbReference>
<feature type="domain" description="Copper type II ascorbate-dependent monooxygenase N-terminal" evidence="6">
    <location>
        <begin position="4"/>
        <end position="117"/>
    </location>
</feature>
<dbReference type="Proteomes" id="UP000663829">
    <property type="component" value="Unassembled WGS sequence"/>
</dbReference>
<dbReference type="InterPro" id="IPR000945">
    <property type="entry name" value="DBH-like"/>
</dbReference>
<keyword evidence="9" id="KW-1185">Reference proteome</keyword>
<dbReference type="PANTHER" id="PTHR10157:SF29">
    <property type="entry name" value="DOPAMINE BETA-HYDROXYLASE"/>
    <property type="match status" value="1"/>
</dbReference>
<accession>A0A815VSD6</accession>
<organism evidence="7 9">
    <name type="scientific">Didymodactylos carnosus</name>
    <dbReference type="NCBI Taxonomy" id="1234261"/>
    <lineage>
        <taxon>Eukaryota</taxon>
        <taxon>Metazoa</taxon>
        <taxon>Spiralia</taxon>
        <taxon>Gnathifera</taxon>
        <taxon>Rotifera</taxon>
        <taxon>Eurotatoria</taxon>
        <taxon>Bdelloidea</taxon>
        <taxon>Philodinida</taxon>
        <taxon>Philodinidae</taxon>
        <taxon>Didymodactylos</taxon>
    </lineage>
</organism>
<dbReference type="EMBL" id="CAJNOQ010025310">
    <property type="protein sequence ID" value="CAF1535972.1"/>
    <property type="molecule type" value="Genomic_DNA"/>
</dbReference>
<comment type="cofactor">
    <cofactor evidence="1">
        <name>Cu(2+)</name>
        <dbReference type="ChEBI" id="CHEBI:29036"/>
    </cofactor>
</comment>
<gene>
    <name evidence="7" type="ORF">GPM918_LOCUS38337</name>
    <name evidence="8" type="ORF">SRO942_LOCUS39157</name>
</gene>
<evidence type="ECO:0000256" key="2">
    <source>
        <dbReference type="ARBA" id="ARBA00004370"/>
    </source>
</evidence>
<evidence type="ECO:0000256" key="5">
    <source>
        <dbReference type="ARBA" id="ARBA00023136"/>
    </source>
</evidence>
<comment type="caution">
    <text evidence="7">The sequence shown here is derived from an EMBL/GenBank/DDBJ whole genome shotgun (WGS) entry which is preliminary data.</text>
</comment>
<keyword evidence="5" id="KW-0472">Membrane</keyword>
<dbReference type="GO" id="GO:0030667">
    <property type="term" value="C:secretory granule membrane"/>
    <property type="evidence" value="ECO:0007669"/>
    <property type="project" value="TreeGrafter"/>
</dbReference>
<keyword evidence="3" id="KW-0812">Transmembrane</keyword>
<dbReference type="PANTHER" id="PTHR10157">
    <property type="entry name" value="DOPAMINE BETA HYDROXYLASE RELATED"/>
    <property type="match status" value="1"/>
</dbReference>
<dbReference type="GO" id="GO:0005507">
    <property type="term" value="F:copper ion binding"/>
    <property type="evidence" value="ECO:0007669"/>
    <property type="project" value="InterPro"/>
</dbReference>
<evidence type="ECO:0000256" key="4">
    <source>
        <dbReference type="ARBA" id="ARBA00022989"/>
    </source>
</evidence>
<feature type="non-terminal residue" evidence="7">
    <location>
        <position position="1"/>
    </location>
</feature>
<evidence type="ECO:0000313" key="9">
    <source>
        <dbReference type="Proteomes" id="UP000663829"/>
    </source>
</evidence>